<comment type="similarity">
    <text evidence="2 9">Belongs to the OXA1/ALB3/YidC family.</text>
</comment>
<dbReference type="Pfam" id="PF02096">
    <property type="entry name" value="60KD_IMP"/>
    <property type="match status" value="1"/>
</dbReference>
<proteinExistence type="inferred from homology"/>
<keyword evidence="5" id="KW-0809">Transit peptide</keyword>
<dbReference type="EMBL" id="SGPK01000135">
    <property type="protein sequence ID" value="THH07594.1"/>
    <property type="molecule type" value="Genomic_DNA"/>
</dbReference>
<sequence length="441" mass="48163">MSTLFTVTLIVSDSNERVVGNLSGAFVALRKWPKHCALPPGTLINAPAGSWFRRARYRGLWEARELSPGIRLEECRNLKSYKRQVHNDTIVSEAPVPSKSDVPLENTSPAAESTSQVNSAIDPSAVVQPDAIAATIPVDPTSASALSDSAVDVLSNVASTVPAMQYGDMSALGLVSWSPAGFFPWLLEVTQVSTGLPWWGVIILTTVGVRIAVLPLIIRSQRSQGRLAPVQPLLAEARAKVEKARAAGDQMAMQQAMIHQHSILKKAGVNPLDAILTSITQVCVQIGFFFGLRRMCDAPVVQLQSGGFSWITDLTVADPYYISPMMNFALINLQLYVSRRDMLALGSPAAPHFLNGLRVLTAISIPFMIYFPSALHMHFITSISFIAAQTLILRIPALPTFKDTIQFIKDYMKKRAAEAQVEQAERMKKIARAVKAPPQHK</sequence>
<dbReference type="PANTHER" id="PTHR12428">
    <property type="entry name" value="OXA1"/>
    <property type="match status" value="1"/>
</dbReference>
<evidence type="ECO:0000259" key="12">
    <source>
        <dbReference type="Pfam" id="PF02096"/>
    </source>
</evidence>
<feature type="transmembrane region" description="Helical" evidence="11">
    <location>
        <begin position="375"/>
        <end position="393"/>
    </location>
</feature>
<dbReference type="CDD" id="cd20069">
    <property type="entry name" value="5TM_Oxa1-like"/>
    <property type="match status" value="1"/>
</dbReference>
<dbReference type="GO" id="GO:0005743">
    <property type="term" value="C:mitochondrial inner membrane"/>
    <property type="evidence" value="ECO:0007669"/>
    <property type="project" value="UniProtKB-SubCell"/>
</dbReference>
<dbReference type="OrthoDB" id="2148490at2759"/>
<dbReference type="InterPro" id="IPR028055">
    <property type="entry name" value="YidC/Oxa/ALB_C"/>
</dbReference>
<evidence type="ECO:0000256" key="8">
    <source>
        <dbReference type="ARBA" id="ARBA00023136"/>
    </source>
</evidence>
<organism evidence="13 14">
    <name type="scientific">Phellinidium pouzarii</name>
    <dbReference type="NCBI Taxonomy" id="167371"/>
    <lineage>
        <taxon>Eukaryota</taxon>
        <taxon>Fungi</taxon>
        <taxon>Dikarya</taxon>
        <taxon>Basidiomycota</taxon>
        <taxon>Agaricomycotina</taxon>
        <taxon>Agaricomycetes</taxon>
        <taxon>Hymenochaetales</taxon>
        <taxon>Hymenochaetaceae</taxon>
        <taxon>Phellinidium</taxon>
    </lineage>
</organism>
<feature type="transmembrane region" description="Helical" evidence="11">
    <location>
        <begin position="349"/>
        <end position="369"/>
    </location>
</feature>
<dbReference type="InterPro" id="IPR001708">
    <property type="entry name" value="YidC/ALB3/OXA1/COX18"/>
</dbReference>
<keyword evidence="6 11" id="KW-1133">Transmembrane helix</keyword>
<dbReference type="GO" id="GO:0032977">
    <property type="term" value="F:membrane insertase activity"/>
    <property type="evidence" value="ECO:0007669"/>
    <property type="project" value="InterPro"/>
</dbReference>
<evidence type="ECO:0000256" key="2">
    <source>
        <dbReference type="ARBA" id="ARBA00009877"/>
    </source>
</evidence>
<accession>A0A4S4L7Y8</accession>
<feature type="domain" description="Membrane insertase YidC/Oxa/ALB C-terminal" evidence="12">
    <location>
        <begin position="198"/>
        <end position="393"/>
    </location>
</feature>
<feature type="transmembrane region" description="Helical" evidence="11">
    <location>
        <begin position="198"/>
        <end position="218"/>
    </location>
</feature>
<feature type="compositionally biased region" description="Polar residues" evidence="10">
    <location>
        <begin position="105"/>
        <end position="118"/>
    </location>
</feature>
<evidence type="ECO:0000256" key="11">
    <source>
        <dbReference type="SAM" id="Phobius"/>
    </source>
</evidence>
<evidence type="ECO:0000313" key="14">
    <source>
        <dbReference type="Proteomes" id="UP000308199"/>
    </source>
</evidence>
<evidence type="ECO:0000313" key="13">
    <source>
        <dbReference type="EMBL" id="THH07594.1"/>
    </source>
</evidence>
<dbReference type="GO" id="GO:0032979">
    <property type="term" value="P:protein insertion into mitochondrial inner membrane from matrix"/>
    <property type="evidence" value="ECO:0007669"/>
    <property type="project" value="TreeGrafter"/>
</dbReference>
<keyword evidence="7" id="KW-0496">Mitochondrion</keyword>
<evidence type="ECO:0000256" key="10">
    <source>
        <dbReference type="SAM" id="MobiDB-lite"/>
    </source>
</evidence>
<dbReference type="AlphaFoldDB" id="A0A4S4L7Y8"/>
<dbReference type="PANTHER" id="PTHR12428:SF66">
    <property type="entry name" value="MITOCHONDRIAL INNER MEMBRANE PROTEIN OXA1L"/>
    <property type="match status" value="1"/>
</dbReference>
<keyword evidence="3 9" id="KW-0812">Transmembrane</keyword>
<protein>
    <recommendedName>
        <fullName evidence="12">Membrane insertase YidC/Oxa/ALB C-terminal domain-containing protein</fullName>
    </recommendedName>
</protein>
<evidence type="ECO:0000256" key="9">
    <source>
        <dbReference type="RuleBase" id="RU003945"/>
    </source>
</evidence>
<evidence type="ECO:0000256" key="4">
    <source>
        <dbReference type="ARBA" id="ARBA00022792"/>
    </source>
</evidence>
<name>A0A4S4L7Y8_9AGAM</name>
<comment type="subcellular location">
    <subcellularLocation>
        <location evidence="9">Membrane</location>
        <topology evidence="9">Multi-pass membrane protein</topology>
    </subcellularLocation>
    <subcellularLocation>
        <location evidence="1">Mitochondrion inner membrane</location>
        <topology evidence="1">Multi-pass membrane protein</topology>
    </subcellularLocation>
</comment>
<keyword evidence="8 11" id="KW-0472">Membrane</keyword>
<evidence type="ECO:0000256" key="1">
    <source>
        <dbReference type="ARBA" id="ARBA00004448"/>
    </source>
</evidence>
<gene>
    <name evidence="13" type="ORF">EW145_g3267</name>
</gene>
<evidence type="ECO:0000256" key="3">
    <source>
        <dbReference type="ARBA" id="ARBA00022692"/>
    </source>
</evidence>
<keyword evidence="4" id="KW-0999">Mitochondrion inner membrane</keyword>
<evidence type="ECO:0000256" key="7">
    <source>
        <dbReference type="ARBA" id="ARBA00023128"/>
    </source>
</evidence>
<dbReference type="Proteomes" id="UP000308199">
    <property type="component" value="Unassembled WGS sequence"/>
</dbReference>
<feature type="region of interest" description="Disordered" evidence="10">
    <location>
        <begin position="89"/>
        <end position="118"/>
    </location>
</feature>
<keyword evidence="14" id="KW-1185">Reference proteome</keyword>
<evidence type="ECO:0000256" key="6">
    <source>
        <dbReference type="ARBA" id="ARBA00022989"/>
    </source>
</evidence>
<evidence type="ECO:0000256" key="5">
    <source>
        <dbReference type="ARBA" id="ARBA00022946"/>
    </source>
</evidence>
<reference evidence="13 14" key="1">
    <citation type="submission" date="2019-02" db="EMBL/GenBank/DDBJ databases">
        <title>Genome sequencing of the rare red list fungi Phellinidium pouzarii.</title>
        <authorList>
            <person name="Buettner E."/>
            <person name="Kellner H."/>
        </authorList>
    </citation>
    <scope>NUCLEOTIDE SEQUENCE [LARGE SCALE GENOMIC DNA]</scope>
    <source>
        <strain evidence="13 14">DSM 108285</strain>
    </source>
</reference>
<comment type="caution">
    <text evidence="13">The sequence shown here is derived from an EMBL/GenBank/DDBJ whole genome shotgun (WGS) entry which is preliminary data.</text>
</comment>